<keyword evidence="1" id="KW-0472">Membrane</keyword>
<dbReference type="HOGENOM" id="CLU_2596888_0_0_1"/>
<keyword evidence="1" id="KW-1133">Transmembrane helix</keyword>
<reference evidence="2" key="3">
    <citation type="submission" date="2015-06" db="UniProtKB">
        <authorList>
            <consortium name="EnsemblMetazoa"/>
        </authorList>
    </citation>
    <scope>IDENTIFICATION</scope>
</reference>
<keyword evidence="3" id="KW-1185">Reference proteome</keyword>
<keyword evidence="1" id="KW-0812">Transmembrane</keyword>
<dbReference type="EnsemblMetazoa" id="CapteT145916">
    <property type="protein sequence ID" value="CapteP145916"/>
    <property type="gene ID" value="CapteG145916"/>
</dbReference>
<proteinExistence type="predicted"/>
<dbReference type="AlphaFoldDB" id="X1Z4E5"/>
<sequence>ISCGVSQGSILGTLLFLLYINVVTFVSEHMYFTLFADDTNASNSAPNVDAAITSMDEELRRLNIWLNAICFILNIFLTLQ</sequence>
<reference evidence="3" key="2">
    <citation type="journal article" date="2013" name="Nature">
        <title>Insights into bilaterian evolution from three spiralian genomes.</title>
        <authorList>
            <person name="Simakov O."/>
            <person name="Marletaz F."/>
            <person name="Cho S.J."/>
            <person name="Edsinger-Gonzales E."/>
            <person name="Havlak P."/>
            <person name="Hellsten U."/>
            <person name="Kuo D.H."/>
            <person name="Larsson T."/>
            <person name="Lv J."/>
            <person name="Arendt D."/>
            <person name="Savage R."/>
            <person name="Osoegawa K."/>
            <person name="de Jong P."/>
            <person name="Grimwood J."/>
            <person name="Chapman J.A."/>
            <person name="Shapiro H."/>
            <person name="Aerts A."/>
            <person name="Otillar R.P."/>
            <person name="Terry A.Y."/>
            <person name="Boore J.L."/>
            <person name="Grigoriev I.V."/>
            <person name="Lindberg D.R."/>
            <person name="Seaver E.C."/>
            <person name="Weisblat D.A."/>
            <person name="Putnam N.H."/>
            <person name="Rokhsar D.S."/>
        </authorList>
    </citation>
    <scope>NUCLEOTIDE SEQUENCE</scope>
    <source>
        <strain evidence="3">I ESC-2004</strain>
    </source>
</reference>
<feature type="transmembrane region" description="Helical" evidence="1">
    <location>
        <begin position="62"/>
        <end position="79"/>
    </location>
</feature>
<protein>
    <recommendedName>
        <fullName evidence="4">Reverse transcriptase domain-containing protein</fullName>
    </recommendedName>
</protein>
<organism evidence="2 3">
    <name type="scientific">Capitella teleta</name>
    <name type="common">Polychaete worm</name>
    <dbReference type="NCBI Taxonomy" id="283909"/>
    <lineage>
        <taxon>Eukaryota</taxon>
        <taxon>Metazoa</taxon>
        <taxon>Spiralia</taxon>
        <taxon>Lophotrochozoa</taxon>
        <taxon>Annelida</taxon>
        <taxon>Polychaeta</taxon>
        <taxon>Sedentaria</taxon>
        <taxon>Scolecida</taxon>
        <taxon>Capitellidae</taxon>
        <taxon>Capitella</taxon>
    </lineage>
</organism>
<dbReference type="Proteomes" id="UP000014760">
    <property type="component" value="Unassembled WGS sequence"/>
</dbReference>
<dbReference type="OrthoDB" id="10056483at2759"/>
<evidence type="ECO:0000313" key="3">
    <source>
        <dbReference type="Proteomes" id="UP000014760"/>
    </source>
</evidence>
<dbReference type="EMBL" id="AMQN01000201">
    <property type="status" value="NOT_ANNOTATED_CDS"/>
    <property type="molecule type" value="Genomic_DNA"/>
</dbReference>
<evidence type="ECO:0000313" key="2">
    <source>
        <dbReference type="EnsemblMetazoa" id="CapteP145916"/>
    </source>
</evidence>
<accession>X1Z4E5</accession>
<feature type="transmembrane region" description="Helical" evidence="1">
    <location>
        <begin position="12"/>
        <end position="32"/>
    </location>
</feature>
<evidence type="ECO:0000256" key="1">
    <source>
        <dbReference type="SAM" id="Phobius"/>
    </source>
</evidence>
<evidence type="ECO:0008006" key="4">
    <source>
        <dbReference type="Google" id="ProtNLM"/>
    </source>
</evidence>
<name>X1Z4E5_CAPTE</name>
<reference evidence="3" key="1">
    <citation type="submission" date="2012-12" db="EMBL/GenBank/DDBJ databases">
        <authorList>
            <person name="Hellsten U."/>
            <person name="Grimwood J."/>
            <person name="Chapman J.A."/>
            <person name="Shapiro H."/>
            <person name="Aerts A."/>
            <person name="Otillar R.P."/>
            <person name="Terry A.Y."/>
            <person name="Boore J.L."/>
            <person name="Simakov O."/>
            <person name="Marletaz F."/>
            <person name="Cho S.-J."/>
            <person name="Edsinger-Gonzales E."/>
            <person name="Havlak P."/>
            <person name="Kuo D.-H."/>
            <person name="Larsson T."/>
            <person name="Lv J."/>
            <person name="Arendt D."/>
            <person name="Savage R."/>
            <person name="Osoegawa K."/>
            <person name="de Jong P."/>
            <person name="Lindberg D.R."/>
            <person name="Seaver E.C."/>
            <person name="Weisblat D.A."/>
            <person name="Putnam N.H."/>
            <person name="Grigoriev I.V."/>
            <person name="Rokhsar D.S."/>
        </authorList>
    </citation>
    <scope>NUCLEOTIDE SEQUENCE</scope>
    <source>
        <strain evidence="3">I ESC-2004</strain>
    </source>
</reference>